<dbReference type="HOGENOM" id="CLU_045277_12_1_1"/>
<keyword evidence="5" id="KW-1185">Reference proteome</keyword>
<evidence type="ECO:0000313" key="4">
    <source>
        <dbReference type="EMBL" id="KIM78544.1"/>
    </source>
</evidence>
<dbReference type="InterPro" id="IPR003958">
    <property type="entry name" value="CBFA_NFYB_domain"/>
</dbReference>
<reference evidence="5" key="2">
    <citation type="submission" date="2015-01" db="EMBL/GenBank/DDBJ databases">
        <title>Evolutionary Origins and Diversification of the Mycorrhizal Mutualists.</title>
        <authorList>
            <consortium name="DOE Joint Genome Institute"/>
            <consortium name="Mycorrhizal Genomics Consortium"/>
            <person name="Kohler A."/>
            <person name="Kuo A."/>
            <person name="Nagy L.G."/>
            <person name="Floudas D."/>
            <person name="Copeland A."/>
            <person name="Barry K.W."/>
            <person name="Cichocki N."/>
            <person name="Veneault-Fourrey C."/>
            <person name="LaButti K."/>
            <person name="Lindquist E.A."/>
            <person name="Lipzen A."/>
            <person name="Lundell T."/>
            <person name="Morin E."/>
            <person name="Murat C."/>
            <person name="Riley R."/>
            <person name="Ohm R."/>
            <person name="Sun H."/>
            <person name="Tunlid A."/>
            <person name="Henrissat B."/>
            <person name="Grigoriev I.V."/>
            <person name="Hibbett D.S."/>
            <person name="Martin F."/>
        </authorList>
    </citation>
    <scope>NUCLEOTIDE SEQUENCE [LARGE SCALE GENOMIC DNA]</scope>
    <source>
        <strain evidence="5">F 1598</strain>
    </source>
</reference>
<feature type="non-terminal residue" evidence="4">
    <location>
        <position position="1"/>
    </location>
</feature>
<comment type="subcellular location">
    <subcellularLocation>
        <location evidence="1">Nucleus</location>
    </subcellularLocation>
</comment>
<dbReference type="SUPFAM" id="SSF47113">
    <property type="entry name" value="Histone-fold"/>
    <property type="match status" value="1"/>
</dbReference>
<protein>
    <recommendedName>
        <fullName evidence="3">Transcription factor CBF/NF-Y/archaeal histone domain-containing protein</fullName>
    </recommendedName>
</protein>
<dbReference type="FunCoup" id="A0A0C3FEV6">
    <property type="interactions" value="446"/>
</dbReference>
<evidence type="ECO:0000256" key="1">
    <source>
        <dbReference type="ARBA" id="ARBA00004123"/>
    </source>
</evidence>
<evidence type="ECO:0000259" key="3">
    <source>
        <dbReference type="Pfam" id="PF00808"/>
    </source>
</evidence>
<name>A0A0C3FEV6_PILCF</name>
<reference evidence="4 5" key="1">
    <citation type="submission" date="2014-04" db="EMBL/GenBank/DDBJ databases">
        <authorList>
            <consortium name="DOE Joint Genome Institute"/>
            <person name="Kuo A."/>
            <person name="Tarkka M."/>
            <person name="Buscot F."/>
            <person name="Kohler A."/>
            <person name="Nagy L.G."/>
            <person name="Floudas D."/>
            <person name="Copeland A."/>
            <person name="Barry K.W."/>
            <person name="Cichocki N."/>
            <person name="Veneault-Fourrey C."/>
            <person name="LaButti K."/>
            <person name="Lindquist E.A."/>
            <person name="Lipzen A."/>
            <person name="Lundell T."/>
            <person name="Morin E."/>
            <person name="Murat C."/>
            <person name="Sun H."/>
            <person name="Tunlid A."/>
            <person name="Henrissat B."/>
            <person name="Grigoriev I.V."/>
            <person name="Hibbett D.S."/>
            <person name="Martin F."/>
            <person name="Nordberg H.P."/>
            <person name="Cantor M.N."/>
            <person name="Hua S.X."/>
        </authorList>
    </citation>
    <scope>NUCLEOTIDE SEQUENCE [LARGE SCALE GENOMIC DNA]</scope>
    <source>
        <strain evidence="4 5">F 1598</strain>
    </source>
</reference>
<evidence type="ECO:0000313" key="5">
    <source>
        <dbReference type="Proteomes" id="UP000054166"/>
    </source>
</evidence>
<dbReference type="GO" id="GO:0006261">
    <property type="term" value="P:DNA-templated DNA replication"/>
    <property type="evidence" value="ECO:0007669"/>
    <property type="project" value="TreeGrafter"/>
</dbReference>
<dbReference type="CDD" id="cd23645">
    <property type="entry name" value="HFD_Dpb3-like"/>
    <property type="match status" value="1"/>
</dbReference>
<feature type="non-terminal residue" evidence="4">
    <location>
        <position position="94"/>
    </location>
</feature>
<dbReference type="InterPro" id="IPR050568">
    <property type="entry name" value="Transcr_DNA_Rep_Reg"/>
</dbReference>
<dbReference type="Gene3D" id="1.10.20.10">
    <property type="entry name" value="Histone, subunit A"/>
    <property type="match status" value="1"/>
</dbReference>
<dbReference type="PANTHER" id="PTHR10252">
    <property type="entry name" value="HISTONE-LIKE TRANSCRIPTION FACTOR CCAAT-RELATED"/>
    <property type="match status" value="1"/>
</dbReference>
<proteinExistence type="predicted"/>
<accession>A0A0C3FEV6</accession>
<dbReference type="Pfam" id="PF00808">
    <property type="entry name" value="CBFD_NFYB_HMF"/>
    <property type="match status" value="1"/>
</dbReference>
<dbReference type="OrthoDB" id="636685at2759"/>
<dbReference type="InParanoid" id="A0A0C3FEV6"/>
<organism evidence="4 5">
    <name type="scientific">Piloderma croceum (strain F 1598)</name>
    <dbReference type="NCBI Taxonomy" id="765440"/>
    <lineage>
        <taxon>Eukaryota</taxon>
        <taxon>Fungi</taxon>
        <taxon>Dikarya</taxon>
        <taxon>Basidiomycota</taxon>
        <taxon>Agaricomycotina</taxon>
        <taxon>Agaricomycetes</taxon>
        <taxon>Agaricomycetidae</taxon>
        <taxon>Atheliales</taxon>
        <taxon>Atheliaceae</taxon>
        <taxon>Piloderma</taxon>
    </lineage>
</organism>
<dbReference type="InterPro" id="IPR009072">
    <property type="entry name" value="Histone-fold"/>
</dbReference>
<dbReference type="PANTHER" id="PTHR10252:SF54">
    <property type="entry name" value="CHROMATIN ACCESSIBILITY COMPLEX PROTEIN 1"/>
    <property type="match status" value="1"/>
</dbReference>
<feature type="domain" description="Transcription factor CBF/NF-Y/archaeal histone" evidence="3">
    <location>
        <begin position="22"/>
        <end position="83"/>
    </location>
</feature>
<dbReference type="EMBL" id="KN833016">
    <property type="protein sequence ID" value="KIM78544.1"/>
    <property type="molecule type" value="Genomic_DNA"/>
</dbReference>
<dbReference type="GO" id="GO:0008623">
    <property type="term" value="C:CHRAC"/>
    <property type="evidence" value="ECO:0007669"/>
    <property type="project" value="TreeGrafter"/>
</dbReference>
<dbReference type="AlphaFoldDB" id="A0A0C3FEV6"/>
<evidence type="ECO:0000256" key="2">
    <source>
        <dbReference type="ARBA" id="ARBA00023242"/>
    </source>
</evidence>
<keyword evidence="2" id="KW-0539">Nucleus</keyword>
<dbReference type="Proteomes" id="UP000054166">
    <property type="component" value="Unassembled WGS sequence"/>
</dbReference>
<dbReference type="GO" id="GO:0046982">
    <property type="term" value="F:protein heterodimerization activity"/>
    <property type="evidence" value="ECO:0007669"/>
    <property type="project" value="InterPro"/>
</dbReference>
<gene>
    <name evidence="4" type="ORF">PILCRDRAFT_55915</name>
</gene>
<sequence length="94" mass="10708">EQTKKKRRAAATLEYEGGKSIFPVSRVQRIMKADRDLPIVAKEAILLISLATEEFISRFAQAIHRVAEKERRATVQPRDCAIVVHKADEFAFLE</sequence>